<accession>A0AAW0G946</accession>
<organism evidence="2 3">
    <name type="scientific">Cerrena zonata</name>
    <dbReference type="NCBI Taxonomy" id="2478898"/>
    <lineage>
        <taxon>Eukaryota</taxon>
        <taxon>Fungi</taxon>
        <taxon>Dikarya</taxon>
        <taxon>Basidiomycota</taxon>
        <taxon>Agaricomycotina</taxon>
        <taxon>Agaricomycetes</taxon>
        <taxon>Polyporales</taxon>
        <taxon>Cerrenaceae</taxon>
        <taxon>Cerrena</taxon>
    </lineage>
</organism>
<reference evidence="2 3" key="1">
    <citation type="submission" date="2022-09" db="EMBL/GenBank/DDBJ databases">
        <authorList>
            <person name="Palmer J.M."/>
        </authorList>
    </citation>
    <scope>NUCLEOTIDE SEQUENCE [LARGE SCALE GENOMIC DNA]</scope>
    <source>
        <strain evidence="2 3">DSM 7382</strain>
    </source>
</reference>
<evidence type="ECO:0000313" key="2">
    <source>
        <dbReference type="EMBL" id="KAK7689886.1"/>
    </source>
</evidence>
<feature type="compositionally biased region" description="Acidic residues" evidence="1">
    <location>
        <begin position="244"/>
        <end position="260"/>
    </location>
</feature>
<feature type="region of interest" description="Disordered" evidence="1">
    <location>
        <begin position="1"/>
        <end position="60"/>
    </location>
</feature>
<name>A0AAW0G946_9APHY</name>
<dbReference type="Proteomes" id="UP001385951">
    <property type="component" value="Unassembled WGS sequence"/>
</dbReference>
<feature type="compositionally biased region" description="Polar residues" evidence="1">
    <location>
        <begin position="1"/>
        <end position="18"/>
    </location>
</feature>
<comment type="caution">
    <text evidence="2">The sequence shown here is derived from an EMBL/GenBank/DDBJ whole genome shotgun (WGS) entry which is preliminary data.</text>
</comment>
<feature type="region of interest" description="Disordered" evidence="1">
    <location>
        <begin position="238"/>
        <end position="260"/>
    </location>
</feature>
<dbReference type="AlphaFoldDB" id="A0AAW0G946"/>
<evidence type="ECO:0000256" key="1">
    <source>
        <dbReference type="SAM" id="MobiDB-lite"/>
    </source>
</evidence>
<feature type="compositionally biased region" description="Low complexity" evidence="1">
    <location>
        <begin position="19"/>
        <end position="33"/>
    </location>
</feature>
<proteinExistence type="predicted"/>
<keyword evidence="3" id="KW-1185">Reference proteome</keyword>
<sequence>MQTPTESQSNFNTLASNLSSKFSDSPPTSSPPSLHYKRTRSPDHSYPPTNKPKHAILIPIPNRNKPEKTYAWVDYLDPLGPGPNTLTKFTAPSPEHYPVRIVTPKLDPNDDLSGHGWALPQRWEYTPWEKLKQLITGRQPAILCKSESTRIWCDLCHRRSLLLYIGKEVSLGGGWGKGPLTHIIQHEDDSVVAQVAGPNIRTPSNTAKVRIPISKIHLTREARVTRWYLKLRGTIKSAPRTPEAEEDADEEDGEDQEATT</sequence>
<evidence type="ECO:0000313" key="3">
    <source>
        <dbReference type="Proteomes" id="UP001385951"/>
    </source>
</evidence>
<protein>
    <submittedName>
        <fullName evidence="2">Uncharacterized protein</fullName>
    </submittedName>
</protein>
<dbReference type="EMBL" id="JASBNA010000007">
    <property type="protein sequence ID" value="KAK7689886.1"/>
    <property type="molecule type" value="Genomic_DNA"/>
</dbReference>
<gene>
    <name evidence="2" type="ORF">QCA50_006525</name>
</gene>